<dbReference type="Proteomes" id="UP000005850">
    <property type="component" value="Chromosome"/>
</dbReference>
<sequence>MSHRSPYLTISLAILSLLLVFVLIINPEPSFQAAVRGLNIWWEVVFPALLPFIFVSEVLMGVGVVHFIGVLLEPLMRPLFNVPGTGGFVLTMGFSSGYPVAANLTTRLREKGHITKVEGERLVTFATTGDPLFVIGAVAVGFFNSEQLGYVIAFTHYGAAILLGMLYRMYSPVSPITAIYEKSQHPLLYRALQAMHRARLSDNRPFGKLMGDAVQSALQTLMVVGGFIIMFSVLLQMMQTVGITSFLNRVLFLLLGPFGFTDAMGKAGLAGLFEVTMGAQNTSEIQNISMMVKAAITAAIISWGGLSVHAQIASILSKTDISVKPYLIGRAIHAIFAAVLTIVFWKPLTIITQNVNTSIPAFLPSEHLLQAKSWWLIFSQMSTIAACIAIVLFLICFLLHKLWKQ</sequence>
<feature type="transmembrane region" description="Helical" evidence="1">
    <location>
        <begin position="217"/>
        <end position="238"/>
    </location>
</feature>
<feature type="transmembrane region" description="Helical" evidence="1">
    <location>
        <begin position="150"/>
        <end position="170"/>
    </location>
</feature>
<organism evidence="3 4">
    <name type="scientific">Brevibacillus laterosporus LMG 15441</name>
    <dbReference type="NCBI Taxonomy" id="1042163"/>
    <lineage>
        <taxon>Bacteria</taxon>
        <taxon>Bacillati</taxon>
        <taxon>Bacillota</taxon>
        <taxon>Bacilli</taxon>
        <taxon>Bacillales</taxon>
        <taxon>Paenibacillaceae</taxon>
        <taxon>Brevibacillus</taxon>
    </lineage>
</organism>
<dbReference type="EMBL" id="CP007806">
    <property type="protein sequence ID" value="AIG27665.1"/>
    <property type="molecule type" value="Genomic_DNA"/>
</dbReference>
<keyword evidence="4" id="KW-1185">Reference proteome</keyword>
<dbReference type="AlphaFoldDB" id="A0A075RE54"/>
<evidence type="ECO:0000313" key="3">
    <source>
        <dbReference type="EMBL" id="AIG27665.1"/>
    </source>
</evidence>
<dbReference type="RefSeq" id="WP_003336855.1">
    <property type="nucleotide sequence ID" value="NZ_CP007806.1"/>
</dbReference>
<feature type="transmembrane region" description="Helical" evidence="1">
    <location>
        <begin position="122"/>
        <end position="143"/>
    </location>
</feature>
<protein>
    <submittedName>
        <fullName evidence="3">Sporulation integral membrane protein YlbJ</fullName>
    </submittedName>
</protein>
<dbReference type="Pfam" id="PF07670">
    <property type="entry name" value="Gate"/>
    <property type="match status" value="1"/>
</dbReference>
<reference evidence="3 4" key="1">
    <citation type="journal article" date="2011" name="J. Bacteriol.">
        <title>Genome sequence of Brevibacillus laterosporus LMG 15441, a pathogen of invertebrates.</title>
        <authorList>
            <person name="Djukic M."/>
            <person name="Poehlein A."/>
            <person name="Thurmer A."/>
            <person name="Daniel R."/>
        </authorList>
    </citation>
    <scope>NUCLEOTIDE SEQUENCE [LARGE SCALE GENOMIC DNA]</scope>
    <source>
        <strain evidence="3 4">LMG 15441</strain>
    </source>
</reference>
<dbReference type="InterPro" id="IPR014226">
    <property type="entry name" value="Spore_IM_YlbJ"/>
</dbReference>
<feature type="transmembrane region" description="Helical" evidence="1">
    <location>
        <begin position="79"/>
        <end position="102"/>
    </location>
</feature>
<evidence type="ECO:0000313" key="4">
    <source>
        <dbReference type="Proteomes" id="UP000005850"/>
    </source>
</evidence>
<dbReference type="NCBIfam" id="TIGR02871">
    <property type="entry name" value="spore_ylbJ"/>
    <property type="match status" value="1"/>
</dbReference>
<evidence type="ECO:0000259" key="2">
    <source>
        <dbReference type="Pfam" id="PF07670"/>
    </source>
</evidence>
<keyword evidence="1" id="KW-0812">Transmembrane</keyword>
<dbReference type="HOGENOM" id="CLU_051469_1_0_9"/>
<dbReference type="KEGG" id="blr:BRLA_c033530"/>
<proteinExistence type="predicted"/>
<accession>A0A075RE54</accession>
<evidence type="ECO:0000256" key="1">
    <source>
        <dbReference type="SAM" id="Phobius"/>
    </source>
</evidence>
<dbReference type="eggNOG" id="COG3314">
    <property type="taxonomic scope" value="Bacteria"/>
</dbReference>
<feature type="transmembrane region" description="Helical" evidence="1">
    <location>
        <begin position="374"/>
        <end position="399"/>
    </location>
</feature>
<feature type="transmembrane region" description="Helical" evidence="1">
    <location>
        <begin position="285"/>
        <end position="306"/>
    </location>
</feature>
<keyword evidence="1" id="KW-1133">Transmembrane helix</keyword>
<dbReference type="STRING" id="1042163.BRLA_c033530"/>
<feature type="domain" description="Nucleoside transporter/FeoB GTPase Gate" evidence="2">
    <location>
        <begin position="44"/>
        <end position="146"/>
    </location>
</feature>
<gene>
    <name evidence="3" type="primary">ylbJ</name>
    <name evidence="3" type="ORF">BRLA_c033530</name>
</gene>
<feature type="transmembrane region" description="Helical" evidence="1">
    <location>
        <begin position="327"/>
        <end position="345"/>
    </location>
</feature>
<name>A0A075RE54_BRELA</name>
<keyword evidence="1" id="KW-0472">Membrane</keyword>
<feature type="transmembrane region" description="Helical" evidence="1">
    <location>
        <begin position="250"/>
        <end position="273"/>
    </location>
</feature>
<feature type="transmembrane region" description="Helical" evidence="1">
    <location>
        <begin position="45"/>
        <end position="72"/>
    </location>
</feature>
<dbReference type="InterPro" id="IPR011642">
    <property type="entry name" value="Gate_dom"/>
</dbReference>
<feature type="transmembrane region" description="Helical" evidence="1">
    <location>
        <begin position="7"/>
        <end position="25"/>
    </location>
</feature>